<evidence type="ECO:0000256" key="3">
    <source>
        <dbReference type="ARBA" id="ARBA00022448"/>
    </source>
</evidence>
<keyword evidence="5" id="KW-0812">Transmembrane</keyword>
<dbReference type="GO" id="GO:1990281">
    <property type="term" value="C:efflux pump complex"/>
    <property type="evidence" value="ECO:0007669"/>
    <property type="project" value="TreeGrafter"/>
</dbReference>
<keyword evidence="6" id="KW-0472">Membrane</keyword>
<dbReference type="Pfam" id="PF02321">
    <property type="entry name" value="OEP"/>
    <property type="match status" value="2"/>
</dbReference>
<protein>
    <submittedName>
        <fullName evidence="8">Transporter</fullName>
    </submittedName>
</protein>
<dbReference type="GO" id="GO:0015288">
    <property type="term" value="F:porin activity"/>
    <property type="evidence" value="ECO:0007669"/>
    <property type="project" value="TreeGrafter"/>
</dbReference>
<evidence type="ECO:0000256" key="7">
    <source>
        <dbReference type="ARBA" id="ARBA00023237"/>
    </source>
</evidence>
<evidence type="ECO:0000256" key="6">
    <source>
        <dbReference type="ARBA" id="ARBA00023136"/>
    </source>
</evidence>
<dbReference type="InterPro" id="IPR003423">
    <property type="entry name" value="OMP_efflux"/>
</dbReference>
<dbReference type="Gene3D" id="1.20.1600.10">
    <property type="entry name" value="Outer membrane efflux proteins (OEP)"/>
    <property type="match status" value="1"/>
</dbReference>
<dbReference type="InterPro" id="IPR051906">
    <property type="entry name" value="TolC-like"/>
</dbReference>
<dbReference type="KEGG" id="slim:SCL_2113"/>
<organism evidence="8 9">
    <name type="scientific">Sulfuricaulis limicola</name>
    <dbReference type="NCBI Taxonomy" id="1620215"/>
    <lineage>
        <taxon>Bacteria</taxon>
        <taxon>Pseudomonadati</taxon>
        <taxon>Pseudomonadota</taxon>
        <taxon>Gammaproteobacteria</taxon>
        <taxon>Acidiferrobacterales</taxon>
        <taxon>Acidiferrobacteraceae</taxon>
        <taxon>Sulfuricaulis</taxon>
    </lineage>
</organism>
<comment type="similarity">
    <text evidence="2">Belongs to the outer membrane factor (OMF) (TC 1.B.17) family.</text>
</comment>
<dbReference type="AlphaFoldDB" id="A0A1B4XHX7"/>
<evidence type="ECO:0000256" key="5">
    <source>
        <dbReference type="ARBA" id="ARBA00022692"/>
    </source>
</evidence>
<keyword evidence="4" id="KW-1134">Transmembrane beta strand</keyword>
<accession>A0A1B4XHX7</accession>
<evidence type="ECO:0000313" key="9">
    <source>
        <dbReference type="Proteomes" id="UP000243180"/>
    </source>
</evidence>
<evidence type="ECO:0000256" key="2">
    <source>
        <dbReference type="ARBA" id="ARBA00007613"/>
    </source>
</evidence>
<keyword evidence="3" id="KW-0813">Transport</keyword>
<dbReference type="EMBL" id="AP014879">
    <property type="protein sequence ID" value="BAV34402.1"/>
    <property type="molecule type" value="Genomic_DNA"/>
</dbReference>
<gene>
    <name evidence="8" type="ORF">SCL_2113</name>
</gene>
<comment type="subcellular location">
    <subcellularLocation>
        <location evidence="1">Cell outer membrane</location>
    </subcellularLocation>
</comment>
<keyword evidence="7" id="KW-0998">Cell outer membrane</keyword>
<evidence type="ECO:0000313" key="8">
    <source>
        <dbReference type="EMBL" id="BAV34402.1"/>
    </source>
</evidence>
<dbReference type="Proteomes" id="UP000243180">
    <property type="component" value="Chromosome"/>
</dbReference>
<sequence>MAALLASMGAGAEEASSTLTLPGAIRQALDFNPQQVSQRLEVAKSENELRAARGAKLPSVDLTASATRYGYPTFVHSIRELGTFPPLDDTIYDYGVALKLPLYTGGKLSQGVVLADLTREISLERERLGVQELSYNVSTVYLKIEQLAALGQAYDARIESLDSQEQRIALLRRVGRAAKLDYLKVHGQLTKARHDRLQIENRRQEARSLLYQLMGRERPAQETPLARYEAAPAPARNLEEVKQQAFAQHPELRIAEQQSNAGAAQEAIARGERYPALSLVGGYGERRGGDTSQFYEDWAVGLQFSVPLLDGGVRRARVDEAVLAREQARQGMEQARLEVAKQVQDAWDAQAEAESRLQVTGTSIEEATEALAIEKLKVEQGVGVITDLLNAESALLTAQADRLQAQFDLIVARLGLLRATGTLDPERVAALLKPQSNSVEEHEKP</sequence>
<name>A0A1B4XHX7_9GAMM</name>
<dbReference type="InParanoid" id="A0A1B4XHX7"/>
<dbReference type="GO" id="GO:0015562">
    <property type="term" value="F:efflux transmembrane transporter activity"/>
    <property type="evidence" value="ECO:0007669"/>
    <property type="project" value="InterPro"/>
</dbReference>
<dbReference type="PANTHER" id="PTHR30026:SF20">
    <property type="entry name" value="OUTER MEMBRANE PROTEIN TOLC"/>
    <property type="match status" value="1"/>
</dbReference>
<dbReference type="PANTHER" id="PTHR30026">
    <property type="entry name" value="OUTER MEMBRANE PROTEIN TOLC"/>
    <property type="match status" value="1"/>
</dbReference>
<proteinExistence type="inferred from homology"/>
<reference evidence="8 9" key="1">
    <citation type="submission" date="2015-05" db="EMBL/GenBank/DDBJ databases">
        <title>Complete genome sequence of a sulfur-oxidizing gammaproteobacterium strain HA5.</title>
        <authorList>
            <person name="Miura A."/>
            <person name="Kojima H."/>
            <person name="Fukui M."/>
        </authorList>
    </citation>
    <scope>NUCLEOTIDE SEQUENCE [LARGE SCALE GENOMIC DNA]</scope>
    <source>
        <strain evidence="8 9">HA5</strain>
    </source>
</reference>
<keyword evidence="9" id="KW-1185">Reference proteome</keyword>
<evidence type="ECO:0000256" key="1">
    <source>
        <dbReference type="ARBA" id="ARBA00004442"/>
    </source>
</evidence>
<evidence type="ECO:0000256" key="4">
    <source>
        <dbReference type="ARBA" id="ARBA00022452"/>
    </source>
</evidence>
<dbReference type="GO" id="GO:0009279">
    <property type="term" value="C:cell outer membrane"/>
    <property type="evidence" value="ECO:0007669"/>
    <property type="project" value="UniProtKB-SubCell"/>
</dbReference>
<dbReference type="SUPFAM" id="SSF56954">
    <property type="entry name" value="Outer membrane efflux proteins (OEP)"/>
    <property type="match status" value="1"/>
</dbReference>